<comment type="caution">
    <text evidence="2">The sequence shown here is derived from an EMBL/GenBank/DDBJ whole genome shotgun (WGS) entry which is preliminary data.</text>
</comment>
<reference evidence="3" key="1">
    <citation type="journal article" date="2015" name="Nat. Genet.">
        <title>The genome and transcriptome of the zoonotic hookworm Ancylostoma ceylanicum identify infection-specific gene families.</title>
        <authorList>
            <person name="Schwarz E.M."/>
            <person name="Hu Y."/>
            <person name="Antoshechkin I."/>
            <person name="Miller M.M."/>
            <person name="Sternberg P.W."/>
            <person name="Aroian R.V."/>
        </authorList>
    </citation>
    <scope>NUCLEOTIDE SEQUENCE</scope>
    <source>
        <strain evidence="3">HY135</strain>
    </source>
</reference>
<sequence>MPRHLIGCYNNCLAKHNMLSSIRCAALESVAQCRAISSTSLTRCFDPRCIRPDGYNPIKEGLTKDVDPAFVAASMFVRQSKSQEVQSADRVFRQDDPRQKRPSTAQDVTTPSENRSLLIVHPALSWKRRLSRS</sequence>
<dbReference type="EMBL" id="JARK01001370">
    <property type="protein sequence ID" value="EYC16375.1"/>
    <property type="molecule type" value="Genomic_DNA"/>
</dbReference>
<feature type="region of interest" description="Disordered" evidence="1">
    <location>
        <begin position="84"/>
        <end position="115"/>
    </location>
</feature>
<accession>A0A016UME4</accession>
<feature type="compositionally biased region" description="Polar residues" evidence="1">
    <location>
        <begin position="102"/>
        <end position="115"/>
    </location>
</feature>
<protein>
    <submittedName>
        <fullName evidence="2">Uncharacterized protein</fullName>
    </submittedName>
</protein>
<evidence type="ECO:0000313" key="3">
    <source>
        <dbReference type="Proteomes" id="UP000024635"/>
    </source>
</evidence>
<gene>
    <name evidence="2" type="primary">Acey_s0034.g2960</name>
    <name evidence="2" type="ORF">Y032_0034g2960</name>
</gene>
<name>A0A016UME4_9BILA</name>
<dbReference type="Proteomes" id="UP000024635">
    <property type="component" value="Unassembled WGS sequence"/>
</dbReference>
<proteinExistence type="predicted"/>
<dbReference type="OrthoDB" id="10325841at2759"/>
<evidence type="ECO:0000256" key="1">
    <source>
        <dbReference type="SAM" id="MobiDB-lite"/>
    </source>
</evidence>
<organism evidence="2 3">
    <name type="scientific">Ancylostoma ceylanicum</name>
    <dbReference type="NCBI Taxonomy" id="53326"/>
    <lineage>
        <taxon>Eukaryota</taxon>
        <taxon>Metazoa</taxon>
        <taxon>Ecdysozoa</taxon>
        <taxon>Nematoda</taxon>
        <taxon>Chromadorea</taxon>
        <taxon>Rhabditida</taxon>
        <taxon>Rhabditina</taxon>
        <taxon>Rhabditomorpha</taxon>
        <taxon>Strongyloidea</taxon>
        <taxon>Ancylostomatidae</taxon>
        <taxon>Ancylostomatinae</taxon>
        <taxon>Ancylostoma</taxon>
    </lineage>
</organism>
<keyword evidence="3" id="KW-1185">Reference proteome</keyword>
<feature type="compositionally biased region" description="Basic and acidic residues" evidence="1">
    <location>
        <begin position="90"/>
        <end position="99"/>
    </location>
</feature>
<evidence type="ECO:0000313" key="2">
    <source>
        <dbReference type="EMBL" id="EYC16375.1"/>
    </source>
</evidence>
<dbReference type="AlphaFoldDB" id="A0A016UME4"/>